<feature type="region of interest" description="Disordered" evidence="2">
    <location>
        <begin position="68"/>
        <end position="96"/>
    </location>
</feature>
<organism evidence="5 6">
    <name type="scientific">Sulfobacillus thermotolerans</name>
    <dbReference type="NCBI Taxonomy" id="338644"/>
    <lineage>
        <taxon>Bacteria</taxon>
        <taxon>Bacillati</taxon>
        <taxon>Bacillota</taxon>
        <taxon>Clostridia</taxon>
        <taxon>Eubacteriales</taxon>
        <taxon>Clostridiales Family XVII. Incertae Sedis</taxon>
        <taxon>Sulfobacillus</taxon>
    </lineage>
</organism>
<keyword evidence="3" id="KW-1133">Transmembrane helix</keyword>
<dbReference type="SMART" id="SM00271">
    <property type="entry name" value="DnaJ"/>
    <property type="match status" value="1"/>
</dbReference>
<dbReference type="PROSITE" id="PS50076">
    <property type="entry name" value="DNAJ_2"/>
    <property type="match status" value="1"/>
</dbReference>
<keyword evidence="3" id="KW-0472">Membrane</keyword>
<protein>
    <recommendedName>
        <fullName evidence="4">J domain-containing protein</fullName>
    </recommendedName>
</protein>
<dbReference type="SUPFAM" id="SSF46565">
    <property type="entry name" value="Chaperone J-domain"/>
    <property type="match status" value="1"/>
</dbReference>
<feature type="transmembrane region" description="Helical" evidence="3">
    <location>
        <begin position="159"/>
        <end position="177"/>
    </location>
</feature>
<accession>A0ABN5H478</accession>
<keyword evidence="1" id="KW-0235">DNA replication</keyword>
<dbReference type="EMBL" id="CP019454">
    <property type="protein sequence ID" value="AUW95177.1"/>
    <property type="molecule type" value="Genomic_DNA"/>
</dbReference>
<keyword evidence="3" id="KW-0812">Transmembrane</keyword>
<reference evidence="5 6" key="1">
    <citation type="journal article" date="2019" name="Sci. Rep.">
        <title>Sulfobacillus thermotolerans: new insights into resistance and metabolic capacities of acidophilic chemolithotrophs.</title>
        <authorList>
            <person name="Panyushkina A.E."/>
            <person name="Babenko V.V."/>
            <person name="Nikitina A.S."/>
            <person name="Selezneva O.V."/>
            <person name="Tsaplina I.A."/>
            <person name="Letarova M.A."/>
            <person name="Kostryukova E.S."/>
            <person name="Letarov A.V."/>
        </authorList>
    </citation>
    <scope>NUCLEOTIDE SEQUENCE [LARGE SCALE GENOMIC DNA]</scope>
    <source>
        <strain evidence="5 6">Kr1</strain>
    </source>
</reference>
<feature type="domain" description="J" evidence="4">
    <location>
        <begin position="5"/>
        <end position="66"/>
    </location>
</feature>
<evidence type="ECO:0000256" key="3">
    <source>
        <dbReference type="SAM" id="Phobius"/>
    </source>
</evidence>
<evidence type="ECO:0000259" key="4">
    <source>
        <dbReference type="PROSITE" id="PS50076"/>
    </source>
</evidence>
<dbReference type="InterPro" id="IPR001623">
    <property type="entry name" value="DnaJ_domain"/>
</dbReference>
<name>A0ABN5H478_9FIRM</name>
<evidence type="ECO:0000313" key="5">
    <source>
        <dbReference type="EMBL" id="AUW95177.1"/>
    </source>
</evidence>
<gene>
    <name evidence="5" type="ORF">BXT84_15435</name>
</gene>
<evidence type="ECO:0000313" key="6">
    <source>
        <dbReference type="Proteomes" id="UP000325292"/>
    </source>
</evidence>
<feature type="transmembrane region" description="Helical" evidence="3">
    <location>
        <begin position="184"/>
        <end position="203"/>
    </location>
</feature>
<dbReference type="InterPro" id="IPR036869">
    <property type="entry name" value="J_dom_sf"/>
</dbReference>
<dbReference type="Pfam" id="PF00226">
    <property type="entry name" value="DnaJ"/>
    <property type="match status" value="1"/>
</dbReference>
<keyword evidence="6" id="KW-1185">Reference proteome</keyword>
<dbReference type="Proteomes" id="UP000325292">
    <property type="component" value="Chromosome"/>
</dbReference>
<dbReference type="CDD" id="cd06257">
    <property type="entry name" value="DnaJ"/>
    <property type="match status" value="1"/>
</dbReference>
<evidence type="ECO:0000256" key="1">
    <source>
        <dbReference type="ARBA" id="ARBA00022705"/>
    </source>
</evidence>
<proteinExistence type="predicted"/>
<dbReference type="Gene3D" id="1.10.287.110">
    <property type="entry name" value="DnaJ domain"/>
    <property type="match status" value="1"/>
</dbReference>
<sequence>MAEHDPWTVLGIAPTNDLTVVRQAYLRQARKNHPDLFQENPDRSALQEERMKAINSAYNQITQHLAEIPLTPEPPPPERERSKTPPVPTCPRHRTTAPKSCRLCAEPLCPQCPGYHDGLCARHQQKRAVKKAQTRALREWAILLALIALGKFLSYPTATLLWAILGYLALLGIMELRRLRYFGCMAWLFMPYSFVLAGLYSLYEGLSLWNKHSTRGRDSF</sequence>
<evidence type="ECO:0000256" key="2">
    <source>
        <dbReference type="SAM" id="MobiDB-lite"/>
    </source>
</evidence>